<reference evidence="3" key="1">
    <citation type="journal article" date="2015" name="BMC Genomics">
        <title>Draft genome of a commonly misdiagnosed multidrug resistant pathogen Candida auris.</title>
        <authorList>
            <person name="Chatterjee S."/>
            <person name="Alampalli S.V."/>
            <person name="Nageshan R.K."/>
            <person name="Chettiar S.T."/>
            <person name="Joshi S."/>
            <person name="Tatu U.S."/>
        </authorList>
    </citation>
    <scope>NUCLEOTIDE SEQUENCE [LARGE SCALE GENOMIC DNA]</scope>
    <source>
        <strain evidence="3">6684</strain>
    </source>
</reference>
<dbReference type="Proteomes" id="UP000037122">
    <property type="component" value="Unassembled WGS sequence"/>
</dbReference>
<dbReference type="VEuPathDB" id="FungiDB:QG37_03571"/>
<dbReference type="AlphaFoldDB" id="A0A0L0NZ48"/>
<comment type="caution">
    <text evidence="2">The sequence shown here is derived from an EMBL/GenBank/DDBJ whole genome shotgun (WGS) entry which is preliminary data.</text>
</comment>
<keyword evidence="1" id="KW-0812">Transmembrane</keyword>
<organism evidence="2 3">
    <name type="scientific">Candidozyma auris</name>
    <name type="common">Yeast</name>
    <name type="synonym">Candida auris</name>
    <dbReference type="NCBI Taxonomy" id="498019"/>
    <lineage>
        <taxon>Eukaryota</taxon>
        <taxon>Fungi</taxon>
        <taxon>Dikarya</taxon>
        <taxon>Ascomycota</taxon>
        <taxon>Saccharomycotina</taxon>
        <taxon>Pichiomycetes</taxon>
        <taxon>Metschnikowiaceae</taxon>
        <taxon>Candidozyma</taxon>
    </lineage>
</organism>
<evidence type="ECO:0000256" key="1">
    <source>
        <dbReference type="SAM" id="Phobius"/>
    </source>
</evidence>
<name>A0A0L0NZ48_CANAR</name>
<accession>A0A0L0NZ48</accession>
<protein>
    <submittedName>
        <fullName evidence="2">Uncharacterized protein</fullName>
    </submittedName>
</protein>
<keyword evidence="1" id="KW-1133">Transmembrane helix</keyword>
<proteinExistence type="predicted"/>
<dbReference type="EMBL" id="LGST01000023">
    <property type="protein sequence ID" value="KND99436.1"/>
    <property type="molecule type" value="Genomic_DNA"/>
</dbReference>
<feature type="transmembrane region" description="Helical" evidence="1">
    <location>
        <begin position="34"/>
        <end position="55"/>
    </location>
</feature>
<evidence type="ECO:0000313" key="2">
    <source>
        <dbReference type="EMBL" id="KND99436.1"/>
    </source>
</evidence>
<sequence>MQNLGSFELLKQYLLDLNYILCFGGYLAEPDFLVTFSISLEFVCPIISAILSLFATTSETMQILYW</sequence>
<evidence type="ECO:0000313" key="3">
    <source>
        <dbReference type="Proteomes" id="UP000037122"/>
    </source>
</evidence>
<gene>
    <name evidence="2" type="ORF">QG37_03571</name>
</gene>
<keyword evidence="1" id="KW-0472">Membrane</keyword>